<dbReference type="Proteomes" id="UP000185769">
    <property type="component" value="Unassembled WGS sequence"/>
</dbReference>
<name>A0A1J4V1I8_9BACT</name>
<keyword evidence="1" id="KW-1133">Transmembrane helix</keyword>
<dbReference type="EMBL" id="MNVM01000011">
    <property type="protein sequence ID" value="OIO29819.1"/>
    <property type="molecule type" value="Genomic_DNA"/>
</dbReference>
<reference evidence="2 3" key="1">
    <citation type="journal article" date="2016" name="Environ. Microbiol.">
        <title>Genomic resolution of a cold subsurface aquifer community provides metabolic insights for novel microbes adapted to high CO concentrations.</title>
        <authorList>
            <person name="Probst A.J."/>
            <person name="Castelle C.J."/>
            <person name="Singh A."/>
            <person name="Brown C.T."/>
            <person name="Anantharaman K."/>
            <person name="Sharon I."/>
            <person name="Hug L.A."/>
            <person name="Burstein D."/>
            <person name="Emerson J.B."/>
            <person name="Thomas B.C."/>
            <person name="Banfield J.F."/>
        </authorList>
    </citation>
    <scope>NUCLEOTIDE SEQUENCE [LARGE SCALE GENOMIC DNA]</scope>
    <source>
        <strain evidence="2">CG1_02_31_12</strain>
    </source>
</reference>
<gene>
    <name evidence="2" type="ORF">AUJ22_00730</name>
</gene>
<organism evidence="2 3">
    <name type="scientific">Candidatus Nomurabacteria bacterium CG1_02_31_12</name>
    <dbReference type="NCBI Taxonomy" id="1805280"/>
    <lineage>
        <taxon>Bacteria</taxon>
        <taxon>Candidatus Nomuraibacteriota</taxon>
    </lineage>
</organism>
<feature type="transmembrane region" description="Helical" evidence="1">
    <location>
        <begin position="28"/>
        <end position="49"/>
    </location>
</feature>
<comment type="caution">
    <text evidence="2">The sequence shown here is derived from an EMBL/GenBank/DDBJ whole genome shotgun (WGS) entry which is preliminary data.</text>
</comment>
<proteinExistence type="predicted"/>
<sequence>MEMENTTKQMESKNLHKNRVHKVLAHSYIFYFVSFLFGLLLDFVFPFIIFENVAILWIGFIFLIFGTFLIVWAQKSSHKLVKEGMNKDTFCNGPYCYTRIPTHYGLFFLMFGFGILSNALFIIIFSIISFFITKFVFIKKEEEILTLKYGTPYIEYKKLVKF</sequence>
<dbReference type="Gene3D" id="1.20.120.1630">
    <property type="match status" value="1"/>
</dbReference>
<evidence type="ECO:0000256" key="1">
    <source>
        <dbReference type="SAM" id="Phobius"/>
    </source>
</evidence>
<evidence type="ECO:0008006" key="4">
    <source>
        <dbReference type="Google" id="ProtNLM"/>
    </source>
</evidence>
<keyword evidence="1" id="KW-0472">Membrane</keyword>
<evidence type="ECO:0000313" key="2">
    <source>
        <dbReference type="EMBL" id="OIO29819.1"/>
    </source>
</evidence>
<feature type="transmembrane region" description="Helical" evidence="1">
    <location>
        <begin position="106"/>
        <end position="132"/>
    </location>
</feature>
<evidence type="ECO:0000313" key="3">
    <source>
        <dbReference type="Proteomes" id="UP000185769"/>
    </source>
</evidence>
<accession>A0A1J4V1I8</accession>
<protein>
    <recommendedName>
        <fullName evidence="4">Steroid 5-alpha reductase C-terminal domain-containing protein</fullName>
    </recommendedName>
</protein>
<dbReference type="AlphaFoldDB" id="A0A1J4V1I8"/>
<feature type="transmembrane region" description="Helical" evidence="1">
    <location>
        <begin position="55"/>
        <end position="73"/>
    </location>
</feature>
<keyword evidence="1" id="KW-0812">Transmembrane</keyword>
<dbReference type="STRING" id="1805280.AUJ22_00730"/>